<evidence type="ECO:0000313" key="7">
    <source>
        <dbReference type="Proteomes" id="UP000069771"/>
    </source>
</evidence>
<dbReference type="AlphaFoldDB" id="A0A140DTX8"/>
<dbReference type="GO" id="GO:0030170">
    <property type="term" value="F:pyridoxal phosphate binding"/>
    <property type="evidence" value="ECO:0007669"/>
    <property type="project" value="InterPro"/>
</dbReference>
<dbReference type="InterPro" id="IPR015421">
    <property type="entry name" value="PyrdxlP-dep_Trfase_major"/>
</dbReference>
<dbReference type="GO" id="GO:0042802">
    <property type="term" value="F:identical protein binding"/>
    <property type="evidence" value="ECO:0007669"/>
    <property type="project" value="TreeGrafter"/>
</dbReference>
<keyword evidence="3 5" id="KW-0808">Transferase</keyword>
<name>A0A140DTX8_9FIRM</name>
<dbReference type="PROSITE" id="PS00600">
    <property type="entry name" value="AA_TRANSFER_CLASS_3"/>
    <property type="match status" value="1"/>
</dbReference>
<dbReference type="PATRIC" id="fig|1702221.3.peg.940"/>
<keyword evidence="1 5" id="KW-0032">Aminotransferase</keyword>
<keyword evidence="2 5" id="KW-0028">Amino-acid biosynthesis</keyword>
<dbReference type="CDD" id="cd00610">
    <property type="entry name" value="OAT_like"/>
    <property type="match status" value="1"/>
</dbReference>
<organism evidence="6 7">
    <name type="scientific">Faecalibaculum rodentium</name>
    <dbReference type="NCBI Taxonomy" id="1702221"/>
    <lineage>
        <taxon>Bacteria</taxon>
        <taxon>Bacillati</taxon>
        <taxon>Bacillota</taxon>
        <taxon>Erysipelotrichia</taxon>
        <taxon>Erysipelotrichales</taxon>
        <taxon>Erysipelotrichaceae</taxon>
        <taxon>Faecalibaculum</taxon>
    </lineage>
</organism>
<feature type="binding site" evidence="5">
    <location>
        <begin position="224"/>
        <end position="227"/>
    </location>
    <ligand>
        <name>pyridoxal 5'-phosphate</name>
        <dbReference type="ChEBI" id="CHEBI:597326"/>
    </ligand>
</feature>
<dbReference type="InterPro" id="IPR005814">
    <property type="entry name" value="Aminotrans_3"/>
</dbReference>
<dbReference type="Gene3D" id="3.90.1150.10">
    <property type="entry name" value="Aspartate Aminotransferase, domain 1"/>
    <property type="match status" value="1"/>
</dbReference>
<evidence type="ECO:0000256" key="1">
    <source>
        <dbReference type="ARBA" id="ARBA00022576"/>
    </source>
</evidence>
<comment type="subcellular location">
    <subcellularLocation>
        <location evidence="5">Cytoplasm</location>
    </subcellularLocation>
</comment>
<dbReference type="InterPro" id="IPR049704">
    <property type="entry name" value="Aminotrans_3_PPA_site"/>
</dbReference>
<sequence>MDFNTLKNRENNTLMHTYGRFDIALDHGKGSKLYDLDGKEYIDLTSGIGVNALGHGHEALVQAIQEQAARLMQASNLFYTEPMVDAAERLADSTLMEKVFFANSGAEANEGMIKIARKYSADQYGPERTKILTLKNSFHGRTVATLEATGQDKFHQNFYPFTGGFDYVEANNIEDLKQKMADPSVCGIMMELIQGESGVRPLDPVFVREAARLAKENDILFMADEVQTGIGRTGSLFCWQQYGIQPDLVSCAKALGGGVPIGAVLSGDKAAHVLQPGDHGTTFGGNPLAASAAKTVLDIVDQPDFLADVKDKGDYFMNSIQALNKRSVQDVRGMGLMIGIQVGADKVMDYLKQLQNKGVLALKAGTDTIRLLPPLIITKEEIDQAVKAMNEVFE</sequence>
<gene>
    <name evidence="5" type="primary">argD</name>
    <name evidence="6" type="ORF">AALO17_09710</name>
</gene>
<evidence type="ECO:0000256" key="2">
    <source>
        <dbReference type="ARBA" id="ARBA00022605"/>
    </source>
</evidence>
<dbReference type="OrthoDB" id="9807885at2"/>
<dbReference type="GeneID" id="78477755"/>
<dbReference type="GO" id="GO:0003992">
    <property type="term" value="F:N2-acetyl-L-ornithine:2-oxoglutarate 5-aminotransferase activity"/>
    <property type="evidence" value="ECO:0007669"/>
    <property type="project" value="UniProtKB-UniRule"/>
</dbReference>
<feature type="binding site" evidence="5">
    <location>
        <position position="282"/>
    </location>
    <ligand>
        <name>pyridoxal 5'-phosphate</name>
        <dbReference type="ChEBI" id="CHEBI:597326"/>
    </ligand>
</feature>
<dbReference type="Proteomes" id="UP000069771">
    <property type="component" value="Chromosome"/>
</dbReference>
<dbReference type="GO" id="GO:0006526">
    <property type="term" value="P:L-arginine biosynthetic process"/>
    <property type="evidence" value="ECO:0007669"/>
    <property type="project" value="UniProtKB-UniRule"/>
</dbReference>
<comment type="cofactor">
    <cofactor evidence="5">
        <name>pyridoxal 5'-phosphate</name>
        <dbReference type="ChEBI" id="CHEBI:597326"/>
    </cofactor>
    <text evidence="5">Binds 1 pyridoxal phosphate per subunit.</text>
</comment>
<dbReference type="NCBIfam" id="TIGR00707">
    <property type="entry name" value="argD"/>
    <property type="match status" value="1"/>
</dbReference>
<dbReference type="EMBL" id="CP011391">
    <property type="protein sequence ID" value="AMK54105.1"/>
    <property type="molecule type" value="Genomic_DNA"/>
</dbReference>
<accession>A0A140DTX8</accession>
<dbReference type="GO" id="GO:0005737">
    <property type="term" value="C:cytoplasm"/>
    <property type="evidence" value="ECO:0007669"/>
    <property type="project" value="UniProtKB-SubCell"/>
</dbReference>
<dbReference type="SUPFAM" id="SSF53383">
    <property type="entry name" value="PLP-dependent transferases"/>
    <property type="match status" value="1"/>
</dbReference>
<dbReference type="RefSeq" id="WP_067556038.1">
    <property type="nucleotide sequence ID" value="NZ_CAMTBT010000027.1"/>
</dbReference>
<keyword evidence="4 5" id="KW-0663">Pyridoxal phosphate</keyword>
<dbReference type="NCBIfam" id="NF002325">
    <property type="entry name" value="PRK01278.1"/>
    <property type="match status" value="1"/>
</dbReference>
<dbReference type="PANTHER" id="PTHR11986">
    <property type="entry name" value="AMINOTRANSFERASE CLASS III"/>
    <property type="match status" value="1"/>
</dbReference>
<feature type="binding site" evidence="5">
    <location>
        <begin position="105"/>
        <end position="106"/>
    </location>
    <ligand>
        <name>pyridoxal 5'-phosphate</name>
        <dbReference type="ChEBI" id="CHEBI:597326"/>
    </ligand>
</feature>
<dbReference type="Gene3D" id="3.40.640.10">
    <property type="entry name" value="Type I PLP-dependent aspartate aminotransferase-like (Major domain)"/>
    <property type="match status" value="1"/>
</dbReference>
<dbReference type="Pfam" id="PF00202">
    <property type="entry name" value="Aminotran_3"/>
    <property type="match status" value="1"/>
</dbReference>
<dbReference type="InterPro" id="IPR015424">
    <property type="entry name" value="PyrdxlP-dep_Trfase"/>
</dbReference>
<comment type="subunit">
    <text evidence="5">Homodimer.</text>
</comment>
<comment type="pathway">
    <text evidence="5">Amino-acid biosynthesis; L-arginine biosynthesis; N(2)-acetyl-L-ornithine from L-glutamate: step 4/4.</text>
</comment>
<keyword evidence="5" id="KW-0055">Arginine biosynthesis</keyword>
<evidence type="ECO:0000313" key="6">
    <source>
        <dbReference type="EMBL" id="AMK54105.1"/>
    </source>
</evidence>
<evidence type="ECO:0000256" key="4">
    <source>
        <dbReference type="ARBA" id="ARBA00022898"/>
    </source>
</evidence>
<dbReference type="EC" id="2.6.1.11" evidence="5"/>
<keyword evidence="5" id="KW-0963">Cytoplasm</keyword>
<dbReference type="KEGG" id="fro:AALO17_09710"/>
<protein>
    <recommendedName>
        <fullName evidence="5">Acetylornithine aminotransferase</fullName>
        <shortName evidence="5">ACOAT</shortName>
        <ecNumber evidence="5">2.6.1.11</ecNumber>
    </recommendedName>
</protein>
<dbReference type="PANTHER" id="PTHR11986:SF79">
    <property type="entry name" value="ACETYLORNITHINE AMINOTRANSFERASE, MITOCHONDRIAL"/>
    <property type="match status" value="1"/>
</dbReference>
<keyword evidence="7" id="KW-1185">Reference proteome</keyword>
<feature type="modified residue" description="N6-(pyridoxal phosphate)lysine" evidence="5">
    <location>
        <position position="253"/>
    </location>
</feature>
<reference evidence="6 7" key="1">
    <citation type="journal article" date="2016" name="Gut Pathog.">
        <title>Whole genome sequencing of "Faecalibaculum rodentium" ALO17, isolated from C57BL/6J laboratory mouse feces.</title>
        <authorList>
            <person name="Lim S."/>
            <person name="Chang D.H."/>
            <person name="Ahn S."/>
            <person name="Kim B.C."/>
        </authorList>
    </citation>
    <scope>NUCLEOTIDE SEQUENCE [LARGE SCALE GENOMIC DNA]</scope>
    <source>
        <strain evidence="6 7">Alo17</strain>
    </source>
</reference>
<dbReference type="FunFam" id="3.40.640.10:FF:000004">
    <property type="entry name" value="Acetylornithine aminotransferase"/>
    <property type="match status" value="1"/>
</dbReference>
<dbReference type="PIRSF" id="PIRSF000521">
    <property type="entry name" value="Transaminase_4ab_Lys_Orn"/>
    <property type="match status" value="1"/>
</dbReference>
<evidence type="ECO:0000256" key="5">
    <source>
        <dbReference type="HAMAP-Rule" id="MF_01107"/>
    </source>
</evidence>
<feature type="binding site" evidence="5">
    <location>
        <position position="281"/>
    </location>
    <ligand>
        <name>N(2)-acetyl-L-ornithine</name>
        <dbReference type="ChEBI" id="CHEBI:57805"/>
    </ligand>
</feature>
<comment type="miscellaneous">
    <text evidence="5">May also have succinyldiaminopimelate aminotransferase activity, thus carrying out the corresponding step in lysine biosynthesis.</text>
</comment>
<comment type="catalytic activity">
    <reaction evidence="5">
        <text>N(2)-acetyl-L-ornithine + 2-oxoglutarate = N-acetyl-L-glutamate 5-semialdehyde + L-glutamate</text>
        <dbReference type="Rhea" id="RHEA:18049"/>
        <dbReference type="ChEBI" id="CHEBI:16810"/>
        <dbReference type="ChEBI" id="CHEBI:29123"/>
        <dbReference type="ChEBI" id="CHEBI:29985"/>
        <dbReference type="ChEBI" id="CHEBI:57805"/>
        <dbReference type="EC" id="2.6.1.11"/>
    </reaction>
</comment>
<dbReference type="UniPathway" id="UPA00068">
    <property type="reaction ID" value="UER00109"/>
</dbReference>
<proteinExistence type="inferred from homology"/>
<evidence type="ECO:0000256" key="3">
    <source>
        <dbReference type="ARBA" id="ARBA00022679"/>
    </source>
</evidence>
<dbReference type="InterPro" id="IPR004636">
    <property type="entry name" value="AcOrn/SuccOrn_fam"/>
</dbReference>
<comment type="similarity">
    <text evidence="5">Belongs to the class-III pyridoxal-phosphate-dependent aminotransferase family. ArgD subfamily.</text>
</comment>
<dbReference type="HAMAP" id="MF_01107">
    <property type="entry name" value="ArgD_aminotrans_3"/>
    <property type="match status" value="1"/>
</dbReference>
<dbReference type="STRING" id="1702221.AALO17_09710"/>
<feature type="binding site" evidence="5">
    <location>
        <position position="141"/>
    </location>
    <ligand>
        <name>N(2)-acetyl-L-ornithine</name>
        <dbReference type="ChEBI" id="CHEBI:57805"/>
    </ligand>
</feature>
<dbReference type="InterPro" id="IPR050103">
    <property type="entry name" value="Class-III_PLP-dep_AT"/>
</dbReference>
<feature type="binding site" evidence="5">
    <location>
        <position position="138"/>
    </location>
    <ligand>
        <name>pyridoxal 5'-phosphate</name>
        <dbReference type="ChEBI" id="CHEBI:597326"/>
    </ligand>
</feature>
<dbReference type="InterPro" id="IPR015422">
    <property type="entry name" value="PyrdxlP-dep_Trfase_small"/>
</dbReference>